<dbReference type="InterPro" id="IPR029069">
    <property type="entry name" value="HotDog_dom_sf"/>
</dbReference>
<evidence type="ECO:0000259" key="3">
    <source>
        <dbReference type="Pfam" id="PF22622"/>
    </source>
</evidence>
<evidence type="ECO:0000313" key="4">
    <source>
        <dbReference type="EMBL" id="MZQ91328.1"/>
    </source>
</evidence>
<dbReference type="OrthoDB" id="5522043at2"/>
<reference evidence="4 5" key="1">
    <citation type="submission" date="2020-01" db="EMBL/GenBank/DDBJ databases">
        <title>Frigidibacter albus SP32T (=CGMCC 1.13995T).</title>
        <authorList>
            <person name="Liao X."/>
        </authorList>
    </citation>
    <scope>NUCLEOTIDE SEQUENCE [LARGE SCALE GENOMIC DNA]</scope>
    <source>
        <strain evidence="4 5">SP32</strain>
    </source>
</reference>
<dbReference type="GO" id="GO:0003857">
    <property type="term" value="F:(3S)-3-hydroxyacyl-CoA dehydrogenase (NAD+) activity"/>
    <property type="evidence" value="ECO:0007669"/>
    <property type="project" value="TreeGrafter"/>
</dbReference>
<comment type="caution">
    <text evidence="4">The sequence shown here is derived from an EMBL/GenBank/DDBJ whole genome shotgun (WGS) entry which is preliminary data.</text>
</comment>
<gene>
    <name evidence="4" type="ORF">GS660_19775</name>
</gene>
<feature type="domain" description="MaoC-like" evidence="2">
    <location>
        <begin position="172"/>
        <end position="285"/>
    </location>
</feature>
<dbReference type="GO" id="GO:0004300">
    <property type="term" value="F:enoyl-CoA hydratase activity"/>
    <property type="evidence" value="ECO:0007669"/>
    <property type="project" value="TreeGrafter"/>
</dbReference>
<dbReference type="InterPro" id="IPR002539">
    <property type="entry name" value="MaoC-like_dom"/>
</dbReference>
<dbReference type="AlphaFoldDB" id="A0A6L8VLU3"/>
<feature type="domain" description="Peroxisomal multifunctional enzyme type 2-like N-terminal" evidence="3">
    <location>
        <begin position="30"/>
        <end position="153"/>
    </location>
</feature>
<dbReference type="InterPro" id="IPR054357">
    <property type="entry name" value="MFE-2_N"/>
</dbReference>
<feature type="region of interest" description="Disordered" evidence="1">
    <location>
        <begin position="157"/>
        <end position="185"/>
    </location>
</feature>
<protein>
    <submittedName>
        <fullName evidence="4">3-alpha,7-alpha, 12-alpha-trihydroxy-5-beta-cholest-24-enoyl-CoA hydratase</fullName>
    </submittedName>
</protein>
<dbReference type="Proteomes" id="UP000477083">
    <property type="component" value="Unassembled WGS sequence"/>
</dbReference>
<dbReference type="EMBL" id="WWNR01000028">
    <property type="protein sequence ID" value="MZQ91328.1"/>
    <property type="molecule type" value="Genomic_DNA"/>
</dbReference>
<proteinExistence type="predicted"/>
<dbReference type="Pfam" id="PF22622">
    <property type="entry name" value="MFE-2_hydrat-2_N"/>
    <property type="match status" value="1"/>
</dbReference>
<dbReference type="Gene3D" id="3.10.129.10">
    <property type="entry name" value="Hotdog Thioesterase"/>
    <property type="match status" value="1"/>
</dbReference>
<evidence type="ECO:0000313" key="5">
    <source>
        <dbReference type="Proteomes" id="UP000477083"/>
    </source>
</evidence>
<keyword evidence="5" id="KW-1185">Reference proteome</keyword>
<dbReference type="PANTHER" id="PTHR13078:SF56">
    <property type="entry name" value="PEROXISOMAL MULTIFUNCTIONAL ENZYME TYPE 2"/>
    <property type="match status" value="1"/>
</dbReference>
<evidence type="ECO:0000259" key="2">
    <source>
        <dbReference type="Pfam" id="PF01575"/>
    </source>
</evidence>
<accession>A0A6L8VLU3</accession>
<dbReference type="Pfam" id="PF01575">
    <property type="entry name" value="MaoC_dehydratas"/>
    <property type="match status" value="1"/>
</dbReference>
<dbReference type="PANTHER" id="PTHR13078">
    <property type="entry name" value="PEROXISOMAL MULTIFUNCTIONAL ENZYME TYPE 2-RELATED"/>
    <property type="match status" value="1"/>
</dbReference>
<dbReference type="SUPFAM" id="SSF54637">
    <property type="entry name" value="Thioesterase/thiol ester dehydrase-isomerase"/>
    <property type="match status" value="2"/>
</dbReference>
<dbReference type="GO" id="GO:0044594">
    <property type="term" value="F:17-beta-hydroxysteroid dehydrogenase (NAD+) activity"/>
    <property type="evidence" value="ECO:0007669"/>
    <property type="project" value="TreeGrafter"/>
</dbReference>
<dbReference type="GO" id="GO:0006635">
    <property type="term" value="P:fatty acid beta-oxidation"/>
    <property type="evidence" value="ECO:0007669"/>
    <property type="project" value="TreeGrafter"/>
</dbReference>
<dbReference type="CDD" id="cd03448">
    <property type="entry name" value="HDE_HSD"/>
    <property type="match status" value="1"/>
</dbReference>
<evidence type="ECO:0000256" key="1">
    <source>
        <dbReference type="SAM" id="MobiDB-lite"/>
    </source>
</evidence>
<sequence length="297" mass="32122">MLPQAGPGGGKVIDHDRLMAMPIPAQEQAYGWKDCALYALGLGVGLDPTCADDLSFLLEDRIRAMPTMPAVLGRPALVKLDTGIDWIRTVHGEQGLTLHRPLPPKARIRAQSRFTQVIDKGEGRGALFFVERQLSDAETGELLATVRQTLFARANGGFGGPTSAQPAAHVLPDRAPDMTQDSPSSPQAALIYRLSGDMNPLHADPTVAARAGFDRPILHGLASYGMAGRAILRAHARNDPSRLLALDARFTAPAWPGETFRTEMWHDGAVIGFRVRCVERDVVVLDNGRAEVSDTPR</sequence>
<name>A0A6L8VLU3_9RHOB</name>
<organism evidence="4 5">
    <name type="scientific">Frigidibacter albus</name>
    <dbReference type="NCBI Taxonomy" id="1465486"/>
    <lineage>
        <taxon>Bacteria</taxon>
        <taxon>Pseudomonadati</taxon>
        <taxon>Pseudomonadota</taxon>
        <taxon>Alphaproteobacteria</taxon>
        <taxon>Rhodobacterales</taxon>
        <taxon>Paracoccaceae</taxon>
        <taxon>Frigidibacter</taxon>
    </lineage>
</organism>